<protein>
    <recommendedName>
        <fullName evidence="4">Secreted protein</fullName>
    </recommendedName>
</protein>
<accession>A0A8H6WAP4</accession>
<dbReference type="Proteomes" id="UP000636479">
    <property type="component" value="Unassembled WGS sequence"/>
</dbReference>
<evidence type="ECO:0000313" key="3">
    <source>
        <dbReference type="Proteomes" id="UP000636479"/>
    </source>
</evidence>
<dbReference type="AlphaFoldDB" id="A0A8H6WAP4"/>
<evidence type="ECO:0000313" key="2">
    <source>
        <dbReference type="EMBL" id="KAF7309361.1"/>
    </source>
</evidence>
<organism evidence="2 3">
    <name type="scientific">Mycena indigotica</name>
    <dbReference type="NCBI Taxonomy" id="2126181"/>
    <lineage>
        <taxon>Eukaryota</taxon>
        <taxon>Fungi</taxon>
        <taxon>Dikarya</taxon>
        <taxon>Basidiomycota</taxon>
        <taxon>Agaricomycotina</taxon>
        <taxon>Agaricomycetes</taxon>
        <taxon>Agaricomycetidae</taxon>
        <taxon>Agaricales</taxon>
        <taxon>Marasmiineae</taxon>
        <taxon>Mycenaceae</taxon>
        <taxon>Mycena</taxon>
    </lineage>
</organism>
<sequence>MPLVKAAVIPWRWPVILLLDLHSGQSLQPLPPVLQFLHATPLWDRVRKHAQPSLCLRQLLECGINIHA</sequence>
<keyword evidence="1" id="KW-0732">Signal</keyword>
<name>A0A8H6WAP4_9AGAR</name>
<comment type="caution">
    <text evidence="2">The sequence shown here is derived from an EMBL/GenBank/DDBJ whole genome shotgun (WGS) entry which is preliminary data.</text>
</comment>
<feature type="chain" id="PRO_5034987034" description="Secreted protein" evidence="1">
    <location>
        <begin position="27"/>
        <end position="68"/>
    </location>
</feature>
<evidence type="ECO:0000256" key="1">
    <source>
        <dbReference type="SAM" id="SignalP"/>
    </source>
</evidence>
<dbReference type="GeneID" id="59342442"/>
<gene>
    <name evidence="2" type="ORF">MIND_00306800</name>
</gene>
<evidence type="ECO:0008006" key="4">
    <source>
        <dbReference type="Google" id="ProtNLM"/>
    </source>
</evidence>
<keyword evidence="3" id="KW-1185">Reference proteome</keyword>
<proteinExistence type="predicted"/>
<reference evidence="2" key="1">
    <citation type="submission" date="2020-05" db="EMBL/GenBank/DDBJ databases">
        <title>Mycena genomes resolve the evolution of fungal bioluminescence.</title>
        <authorList>
            <person name="Tsai I.J."/>
        </authorList>
    </citation>
    <scope>NUCLEOTIDE SEQUENCE</scope>
    <source>
        <strain evidence="2">171206Taipei</strain>
    </source>
</reference>
<feature type="signal peptide" evidence="1">
    <location>
        <begin position="1"/>
        <end position="26"/>
    </location>
</feature>
<dbReference type="EMBL" id="JACAZF010000003">
    <property type="protein sequence ID" value="KAF7309361.1"/>
    <property type="molecule type" value="Genomic_DNA"/>
</dbReference>
<dbReference type="RefSeq" id="XP_037222811.1">
    <property type="nucleotide sequence ID" value="XM_037359926.1"/>
</dbReference>